<reference evidence="2 3" key="1">
    <citation type="submission" date="2020-06" db="EMBL/GenBank/DDBJ databases">
        <authorList>
            <person name="Chanama M."/>
        </authorList>
    </citation>
    <scope>NUCLEOTIDE SEQUENCE [LARGE SCALE GENOMIC DNA]</scope>
    <source>
        <strain evidence="2 3">TBRC6557</strain>
    </source>
</reference>
<evidence type="ECO:0000256" key="1">
    <source>
        <dbReference type="SAM" id="Phobius"/>
    </source>
</evidence>
<dbReference type="AlphaFoldDB" id="A0A7Y6J1K0"/>
<proteinExistence type="predicted"/>
<protein>
    <submittedName>
        <fullName evidence="2">Uncharacterized protein</fullName>
    </submittedName>
</protein>
<comment type="caution">
    <text evidence="2">The sequence shown here is derived from an EMBL/GenBank/DDBJ whole genome shotgun (WGS) entry which is preliminary data.</text>
</comment>
<keyword evidence="3" id="KW-1185">Reference proteome</keyword>
<keyword evidence="1" id="KW-0812">Transmembrane</keyword>
<accession>A0A7Y6J1K0</accession>
<gene>
    <name evidence="2" type="ORF">HT134_43845</name>
</gene>
<dbReference type="RefSeq" id="WP_175606430.1">
    <property type="nucleotide sequence ID" value="NZ_JABWGO010000024.1"/>
</dbReference>
<feature type="transmembrane region" description="Helical" evidence="1">
    <location>
        <begin position="21"/>
        <end position="42"/>
    </location>
</feature>
<keyword evidence="1" id="KW-0472">Membrane</keyword>
<dbReference type="Proteomes" id="UP000546126">
    <property type="component" value="Unassembled WGS sequence"/>
</dbReference>
<evidence type="ECO:0000313" key="3">
    <source>
        <dbReference type="Proteomes" id="UP000546126"/>
    </source>
</evidence>
<evidence type="ECO:0000313" key="2">
    <source>
        <dbReference type="EMBL" id="NUW46989.1"/>
    </source>
</evidence>
<keyword evidence="1" id="KW-1133">Transmembrane helix</keyword>
<organism evidence="2 3">
    <name type="scientific">Nonomuraea rhodomycinica</name>
    <dbReference type="NCBI Taxonomy" id="1712872"/>
    <lineage>
        <taxon>Bacteria</taxon>
        <taxon>Bacillati</taxon>
        <taxon>Actinomycetota</taxon>
        <taxon>Actinomycetes</taxon>
        <taxon>Streptosporangiales</taxon>
        <taxon>Streptosporangiaceae</taxon>
        <taxon>Nonomuraea</taxon>
    </lineage>
</organism>
<sequence length="45" mass="4840">MRCRLEWTEGSPEPFAVRLRRTAYGLGVIALIIAGAVIAAAITKP</sequence>
<dbReference type="EMBL" id="JABWGO010000024">
    <property type="protein sequence ID" value="NUW46989.1"/>
    <property type="molecule type" value="Genomic_DNA"/>
</dbReference>
<name>A0A7Y6J1K0_9ACTN</name>